<accession>A0ABP9W8G2</accession>
<gene>
    <name evidence="1" type="ORF">Dcar01_02376</name>
</gene>
<dbReference type="SUPFAM" id="SSF56235">
    <property type="entry name" value="N-terminal nucleophile aminohydrolases (Ntn hydrolases)"/>
    <property type="match status" value="1"/>
</dbReference>
<dbReference type="Gene3D" id="3.60.20.10">
    <property type="entry name" value="Glutamine Phosphoribosylpyrophosphate, subunit 1, domain 1"/>
    <property type="match status" value="1"/>
</dbReference>
<protein>
    <submittedName>
        <fullName evidence="1">Uncharacterized protein</fullName>
    </submittedName>
</protein>
<organism evidence="1 2">
    <name type="scientific">Deinococcus carri</name>
    <dbReference type="NCBI Taxonomy" id="1211323"/>
    <lineage>
        <taxon>Bacteria</taxon>
        <taxon>Thermotogati</taxon>
        <taxon>Deinococcota</taxon>
        <taxon>Deinococci</taxon>
        <taxon>Deinococcales</taxon>
        <taxon>Deinococcaceae</taxon>
        <taxon>Deinococcus</taxon>
    </lineage>
</organism>
<evidence type="ECO:0000313" key="1">
    <source>
        <dbReference type="EMBL" id="GAA5513632.1"/>
    </source>
</evidence>
<proteinExistence type="predicted"/>
<reference evidence="1 2" key="1">
    <citation type="submission" date="2024-02" db="EMBL/GenBank/DDBJ databases">
        <title>Deinococcus carri NBRC 110142.</title>
        <authorList>
            <person name="Ichikawa N."/>
            <person name="Katano-Makiyama Y."/>
            <person name="Hidaka K."/>
        </authorList>
    </citation>
    <scope>NUCLEOTIDE SEQUENCE [LARGE SCALE GENOMIC DNA]</scope>
    <source>
        <strain evidence="1 2">NBRC 110142</strain>
    </source>
</reference>
<comment type="caution">
    <text evidence="1">The sequence shown here is derived from an EMBL/GenBank/DDBJ whole genome shotgun (WGS) entry which is preliminary data.</text>
</comment>
<sequence>MTVIAAVIHGGQVFMGADSLLSDDEGDLETTLEGKLWQHGDWLLGWAGGQRSSQVVRYAFAPPPRHEGQDVMAYLCTAFVDELRAAHANAGTLRRQHGQEHTDLGLLVGWQARLFHVSPWFCVTEYRDLAAIGSGSRPALAALQATPDLDPHLRLQRALEAAERLSEGVRRPFAYLPKEE</sequence>
<keyword evidence="2" id="KW-1185">Reference proteome</keyword>
<dbReference type="EMBL" id="BAABRP010000009">
    <property type="protein sequence ID" value="GAA5513632.1"/>
    <property type="molecule type" value="Genomic_DNA"/>
</dbReference>
<dbReference type="RefSeq" id="WP_345465395.1">
    <property type="nucleotide sequence ID" value="NZ_BAABRP010000009.1"/>
</dbReference>
<evidence type="ECO:0000313" key="2">
    <source>
        <dbReference type="Proteomes" id="UP001401887"/>
    </source>
</evidence>
<dbReference type="Proteomes" id="UP001401887">
    <property type="component" value="Unassembled WGS sequence"/>
</dbReference>
<dbReference type="InterPro" id="IPR029055">
    <property type="entry name" value="Ntn_hydrolases_N"/>
</dbReference>
<name>A0ABP9W8G2_9DEIO</name>